<proteinExistence type="predicted"/>
<keyword evidence="2" id="KW-1185">Reference proteome</keyword>
<evidence type="ECO:0000313" key="1">
    <source>
        <dbReference type="EMBL" id="STZ08567.1"/>
    </source>
</evidence>
<dbReference type="OrthoDB" id="7360086at2"/>
<sequence length="180" mass="20143">MTQTTPKPYDKKKKLVELIHIGKSKLCLDDETYRTLLETTTGKTSTKEMTLGELNKVMTRLKQLGFTPTAPKSAGKIKQDKDPQAKLIRHLWLTLHNLGAVKDPSEKALCAYVKRQTGIDLLAWLPSHKASTVIESLKKWVERVEKQAKTTESTTHIHGDFTGIIAGKNSTVVQININQP</sequence>
<dbReference type="InterPro" id="IPR009363">
    <property type="entry name" value="Phage_Mu_Gp16"/>
</dbReference>
<dbReference type="Proteomes" id="UP000254065">
    <property type="component" value="Unassembled WGS sequence"/>
</dbReference>
<accession>A0A378R1L8</accession>
<organism evidence="1 2">
    <name type="scientific">Moraxella caprae</name>
    <dbReference type="NCBI Taxonomy" id="90240"/>
    <lineage>
        <taxon>Bacteria</taxon>
        <taxon>Pseudomonadati</taxon>
        <taxon>Pseudomonadota</taxon>
        <taxon>Gammaproteobacteria</taxon>
        <taxon>Moraxellales</taxon>
        <taxon>Moraxellaceae</taxon>
        <taxon>Moraxella</taxon>
    </lineage>
</organism>
<dbReference type="AlphaFoldDB" id="A0A378R1L8"/>
<protein>
    <submittedName>
        <fullName evidence="1">Mu-like prophage protein gp16</fullName>
    </submittedName>
</protein>
<evidence type="ECO:0000313" key="2">
    <source>
        <dbReference type="Proteomes" id="UP000254065"/>
    </source>
</evidence>
<gene>
    <name evidence="1" type="ORF">NCTC12877_01571</name>
</gene>
<reference evidence="1 2" key="1">
    <citation type="submission" date="2018-06" db="EMBL/GenBank/DDBJ databases">
        <authorList>
            <consortium name="Pathogen Informatics"/>
            <person name="Doyle S."/>
        </authorList>
    </citation>
    <scope>NUCLEOTIDE SEQUENCE [LARGE SCALE GENOMIC DNA]</scope>
    <source>
        <strain evidence="1 2">NCTC12877</strain>
    </source>
</reference>
<dbReference type="Pfam" id="PF06252">
    <property type="entry name" value="GemA"/>
    <property type="match status" value="1"/>
</dbReference>
<dbReference type="EMBL" id="UGQB01000004">
    <property type="protein sequence ID" value="STZ08567.1"/>
    <property type="molecule type" value="Genomic_DNA"/>
</dbReference>
<dbReference type="RefSeq" id="WP_084137618.1">
    <property type="nucleotide sequence ID" value="NZ_UGQB01000004.1"/>
</dbReference>
<dbReference type="STRING" id="1122244.GCA_000426885_00043"/>
<name>A0A378R1L8_9GAMM</name>